<proteinExistence type="predicted"/>
<dbReference type="AlphaFoldDB" id="A0A7R9V6K5"/>
<evidence type="ECO:0000256" key="2">
    <source>
        <dbReference type="SAM" id="Phobius"/>
    </source>
</evidence>
<evidence type="ECO:0000256" key="1">
    <source>
        <dbReference type="SAM" id="MobiDB-lite"/>
    </source>
</evidence>
<feature type="transmembrane region" description="Helical" evidence="2">
    <location>
        <begin position="158"/>
        <end position="181"/>
    </location>
</feature>
<keyword evidence="2" id="KW-1133">Transmembrane helix</keyword>
<protein>
    <submittedName>
        <fullName evidence="3">Uncharacterized protein</fullName>
    </submittedName>
</protein>
<organism evidence="3">
    <name type="scientific">Chlamydomonas euryale</name>
    <dbReference type="NCBI Taxonomy" id="1486919"/>
    <lineage>
        <taxon>Eukaryota</taxon>
        <taxon>Viridiplantae</taxon>
        <taxon>Chlorophyta</taxon>
        <taxon>core chlorophytes</taxon>
        <taxon>Chlorophyceae</taxon>
        <taxon>CS clade</taxon>
        <taxon>Chlamydomonadales</taxon>
        <taxon>Chlamydomonadaceae</taxon>
        <taxon>Chlamydomonas</taxon>
    </lineage>
</organism>
<evidence type="ECO:0000313" key="3">
    <source>
        <dbReference type="EMBL" id="CAD8286560.1"/>
    </source>
</evidence>
<feature type="region of interest" description="Disordered" evidence="1">
    <location>
        <begin position="190"/>
        <end position="226"/>
    </location>
</feature>
<dbReference type="EMBL" id="HBEC01014323">
    <property type="protein sequence ID" value="CAD8286560.1"/>
    <property type="molecule type" value="Transcribed_RNA"/>
</dbReference>
<gene>
    <name evidence="3" type="ORF">CEUR00632_LOCUS6598</name>
</gene>
<keyword evidence="2" id="KW-0812">Transmembrane</keyword>
<keyword evidence="2" id="KW-0472">Membrane</keyword>
<feature type="transmembrane region" description="Helical" evidence="2">
    <location>
        <begin position="64"/>
        <end position="81"/>
    </location>
</feature>
<feature type="transmembrane region" description="Helical" evidence="2">
    <location>
        <begin position="38"/>
        <end position="58"/>
    </location>
</feature>
<feature type="transmembrane region" description="Helical" evidence="2">
    <location>
        <begin position="93"/>
        <end position="117"/>
    </location>
</feature>
<reference evidence="3" key="1">
    <citation type="submission" date="2021-01" db="EMBL/GenBank/DDBJ databases">
        <authorList>
            <person name="Corre E."/>
            <person name="Pelletier E."/>
            <person name="Niang G."/>
            <person name="Scheremetjew M."/>
            <person name="Finn R."/>
            <person name="Kale V."/>
            <person name="Holt S."/>
            <person name="Cochrane G."/>
            <person name="Meng A."/>
            <person name="Brown T."/>
            <person name="Cohen L."/>
        </authorList>
    </citation>
    <scope>NUCLEOTIDE SEQUENCE</scope>
    <source>
        <strain evidence="3">CCMP219</strain>
    </source>
</reference>
<accession>A0A7R9V6K5</accession>
<sequence length="226" mass="24981">MAARPEGTDGSDHVFREQVERAYKKLPGMRVWSSLSQYVVILPHLVRFIWFAGIGHLVGLTLNYQAFGIFALGGLAFICWTHARVGHANESLFFVKLAGSFNVISLGLLAVTGYQYYNRQPVELHVNSLFASYLEANHGLSGDVAWSYMKDMDKIVDVALFCFLCIVIGNQHPYIVANIELDKRTNGMGMKVLSNSSNKKSDTPSAKPALEDSKPSGGARRRPARA</sequence>
<name>A0A7R9V6K5_9CHLO</name>